<dbReference type="AlphaFoldDB" id="A0A511BNI8"/>
<reference evidence="1 2" key="1">
    <citation type="submission" date="2019-07" db="EMBL/GenBank/DDBJ databases">
        <title>Whole genome shotgun sequence of Swaminathania salitolerans NBRC 104436.</title>
        <authorList>
            <person name="Hosoyama A."/>
            <person name="Uohara A."/>
            <person name="Ohji S."/>
            <person name="Ichikawa N."/>
        </authorList>
    </citation>
    <scope>NUCLEOTIDE SEQUENCE [LARGE SCALE GENOMIC DNA]</scope>
    <source>
        <strain evidence="1 2">NBRC 104436</strain>
    </source>
</reference>
<evidence type="ECO:0000313" key="1">
    <source>
        <dbReference type="EMBL" id="GEL01907.1"/>
    </source>
</evidence>
<protein>
    <submittedName>
        <fullName evidence="1">Uncharacterized protein</fullName>
    </submittedName>
</protein>
<comment type="caution">
    <text evidence="1">The sequence shown here is derived from an EMBL/GenBank/DDBJ whole genome shotgun (WGS) entry which is preliminary data.</text>
</comment>
<name>A0A511BNI8_9PROT</name>
<dbReference type="EMBL" id="BJVC01000002">
    <property type="protein sequence ID" value="GEL01907.1"/>
    <property type="molecule type" value="Genomic_DNA"/>
</dbReference>
<keyword evidence="2" id="KW-1185">Reference proteome</keyword>
<dbReference type="Proteomes" id="UP000321405">
    <property type="component" value="Unassembled WGS sequence"/>
</dbReference>
<accession>A0A511BNI8</accession>
<sequence length="102" mass="11165">MTSRHVGRGPGFINENQSLGVEVGLGIEPVLSSRQDIRTILLRRMGGLFFPCDLVAREEAPQRANCEMVAILSQLVTDFGKGQVVLRRDQGIDPVGLCFDPV</sequence>
<gene>
    <name evidence="1" type="ORF">SSA02_10700</name>
</gene>
<evidence type="ECO:0000313" key="2">
    <source>
        <dbReference type="Proteomes" id="UP000321405"/>
    </source>
</evidence>
<proteinExistence type="predicted"/>
<organism evidence="1 2">
    <name type="scientific">Swaminathania salitolerans</name>
    <dbReference type="NCBI Taxonomy" id="182838"/>
    <lineage>
        <taxon>Bacteria</taxon>
        <taxon>Pseudomonadati</taxon>
        <taxon>Pseudomonadota</taxon>
        <taxon>Alphaproteobacteria</taxon>
        <taxon>Acetobacterales</taxon>
        <taxon>Acetobacteraceae</taxon>
        <taxon>Swaminathania</taxon>
    </lineage>
</organism>